<dbReference type="GO" id="GO:0051537">
    <property type="term" value="F:2 iron, 2 sulfur cluster binding"/>
    <property type="evidence" value="ECO:0007669"/>
    <property type="project" value="UniProtKB-KW"/>
</dbReference>
<name>A0AAV1J2Q9_9NEOP</name>
<dbReference type="Proteomes" id="UP001497472">
    <property type="component" value="Unassembled WGS sequence"/>
</dbReference>
<keyword evidence="8 20" id="KW-0479">Metal-binding</keyword>
<gene>
    <name evidence="23" type="ORF">LNINA_LOCUS2768</name>
</gene>
<evidence type="ECO:0000256" key="16">
    <source>
        <dbReference type="ARBA" id="ARBA00052415"/>
    </source>
</evidence>
<dbReference type="FunFam" id="3.30.365.10:FF:000008">
    <property type="entry name" value="Aldehyde oxidase1"/>
    <property type="match status" value="1"/>
</dbReference>
<dbReference type="InterPro" id="IPR036856">
    <property type="entry name" value="Ald_Oxase/Xan_DH_a/b_sf"/>
</dbReference>
<dbReference type="SUPFAM" id="SSF54665">
    <property type="entry name" value="CO dehydrogenase molybdoprotein N-domain-like"/>
    <property type="match status" value="1"/>
</dbReference>
<feature type="binding site" evidence="20">
    <location>
        <position position="731"/>
    </location>
    <ligand>
        <name>Mo-molybdopterin</name>
        <dbReference type="ChEBI" id="CHEBI:71302"/>
    </ligand>
    <ligandPart>
        <name>Mo</name>
        <dbReference type="ChEBI" id="CHEBI:28685"/>
    </ligandPart>
</feature>
<feature type="binding site" evidence="20">
    <location>
        <position position="874"/>
    </location>
    <ligand>
        <name>Mo-molybdopterin</name>
        <dbReference type="ChEBI" id="CHEBI:71302"/>
    </ligand>
    <ligandPart>
        <name>Mo</name>
        <dbReference type="ChEBI" id="CHEBI:28685"/>
    </ligandPart>
</feature>
<evidence type="ECO:0000256" key="2">
    <source>
        <dbReference type="ARBA" id="ARBA00004275"/>
    </source>
</evidence>
<dbReference type="InterPro" id="IPR006058">
    <property type="entry name" value="2Fe2S_fd_BS"/>
</dbReference>
<feature type="binding site" evidence="19">
    <location>
        <position position="395"/>
    </location>
    <ligand>
        <name>FAD</name>
        <dbReference type="ChEBI" id="CHEBI:57692"/>
    </ligand>
</feature>
<dbReference type="InterPro" id="IPR036318">
    <property type="entry name" value="FAD-bd_PCMH-like_sf"/>
</dbReference>
<keyword evidence="12 20" id="KW-0411">Iron-sulfur</keyword>
<dbReference type="SUPFAM" id="SSF54292">
    <property type="entry name" value="2Fe-2S ferredoxin-like"/>
    <property type="match status" value="1"/>
</dbReference>
<feature type="binding site" evidence="20">
    <location>
        <position position="43"/>
    </location>
    <ligand>
        <name>[2Fe-2S] cluster</name>
        <dbReference type="ChEBI" id="CHEBI:190135"/>
        <label>1</label>
    </ligand>
</feature>
<dbReference type="InterPro" id="IPR002888">
    <property type="entry name" value="2Fe-2S-bd"/>
</dbReference>
<keyword evidence="10" id="KW-0560">Oxidoreductase</keyword>
<dbReference type="CDD" id="cd00207">
    <property type="entry name" value="fer2"/>
    <property type="match status" value="1"/>
</dbReference>
<dbReference type="SUPFAM" id="SSF55447">
    <property type="entry name" value="CO dehydrogenase flavoprotein C-terminal domain-like"/>
    <property type="match status" value="1"/>
</dbReference>
<feature type="binding site" evidence="20">
    <location>
        <position position="51"/>
    </location>
    <ligand>
        <name>[2Fe-2S] cluster</name>
        <dbReference type="ChEBI" id="CHEBI:190135"/>
        <label>1</label>
    </ligand>
</feature>
<dbReference type="InterPro" id="IPR036683">
    <property type="entry name" value="CO_DH_flav_C_dom_sf"/>
</dbReference>
<protein>
    <recommendedName>
        <fullName evidence="17">Indole-3-acetaldehyde oxidase</fullName>
    </recommendedName>
</protein>
<comment type="cofactor">
    <cofactor evidence="15">
        <name>[2Fe-2S] cluster</name>
        <dbReference type="ChEBI" id="CHEBI:190135"/>
    </cofactor>
</comment>
<evidence type="ECO:0000256" key="8">
    <source>
        <dbReference type="ARBA" id="ARBA00022723"/>
    </source>
</evidence>
<evidence type="ECO:0000256" key="15">
    <source>
        <dbReference type="ARBA" id="ARBA00034078"/>
    </source>
</evidence>
<evidence type="ECO:0000256" key="17">
    <source>
        <dbReference type="ARBA" id="ARBA00072265"/>
    </source>
</evidence>
<dbReference type="InterPro" id="IPR001041">
    <property type="entry name" value="2Fe-2S_ferredoxin-type"/>
</dbReference>
<dbReference type="SUPFAM" id="SSF56003">
    <property type="entry name" value="Molybdenum cofactor-binding domain"/>
    <property type="match status" value="1"/>
</dbReference>
<dbReference type="InterPro" id="IPR016166">
    <property type="entry name" value="FAD-bd_PCMH"/>
</dbReference>
<dbReference type="SUPFAM" id="SSF47741">
    <property type="entry name" value="CO dehydrogenase ISP C-domain like"/>
    <property type="match status" value="1"/>
</dbReference>
<comment type="cofactor">
    <cofactor evidence="20">
        <name>[2Fe-2S] cluster</name>
        <dbReference type="ChEBI" id="CHEBI:190135"/>
    </cofactor>
    <text evidence="20">Binds 2 [2Fe-2S] clusters.</text>
</comment>
<feature type="binding site" evidence="20">
    <location>
        <position position="148"/>
    </location>
    <ligand>
        <name>[2Fe-2S] cluster</name>
        <dbReference type="ChEBI" id="CHEBI:190135"/>
        <label>2</label>
    </ligand>
</feature>
<accession>A0AAV1J2Q9</accession>
<evidence type="ECO:0000256" key="3">
    <source>
        <dbReference type="ARBA" id="ARBA00006849"/>
    </source>
</evidence>
<dbReference type="GO" id="GO:0005506">
    <property type="term" value="F:iron ion binding"/>
    <property type="evidence" value="ECO:0007669"/>
    <property type="project" value="InterPro"/>
</dbReference>
<dbReference type="EMBL" id="CAVLEF010000004">
    <property type="protein sequence ID" value="CAK1542922.1"/>
    <property type="molecule type" value="Genomic_DNA"/>
</dbReference>
<dbReference type="GO" id="GO:0050302">
    <property type="term" value="F:indole-3-acetaldehyde oxidase activity"/>
    <property type="evidence" value="ECO:0007669"/>
    <property type="project" value="UniProtKB-EC"/>
</dbReference>
<keyword evidence="9 19" id="KW-0274">FAD</keyword>
<dbReference type="Pfam" id="PF00941">
    <property type="entry name" value="FAD_binding_5"/>
    <property type="match status" value="1"/>
</dbReference>
<dbReference type="FunFam" id="3.30.465.10:FF:000013">
    <property type="entry name" value="Aldehyde oxidase"/>
    <property type="match status" value="1"/>
</dbReference>
<evidence type="ECO:0000256" key="10">
    <source>
        <dbReference type="ARBA" id="ARBA00023002"/>
    </source>
</evidence>
<evidence type="ECO:0000313" key="23">
    <source>
        <dbReference type="EMBL" id="CAK1542922.1"/>
    </source>
</evidence>
<dbReference type="Gene3D" id="3.90.1170.50">
    <property type="entry name" value="Aldehyde oxidase/xanthine dehydrogenase, a/b hammerhead"/>
    <property type="match status" value="1"/>
</dbReference>
<dbReference type="SMART" id="SM01008">
    <property type="entry name" value="Ald_Xan_dh_C"/>
    <property type="match status" value="1"/>
</dbReference>
<dbReference type="PANTHER" id="PTHR11908">
    <property type="entry name" value="XANTHINE DEHYDROGENASE"/>
    <property type="match status" value="1"/>
</dbReference>
<sequence>MDKIYFTVNGERYNVSGSEVTPNTSLNDYLRRDLGLYGTKAMCHEGGCGACVVSVARIHPVTKEKRTVAVNSCLVHILSCHQWDITTIEGLGNHKDGYHTLQTRLANYNGTQCGYCTPGWIMNMYSLQKSSSELSKRQVERAFGGNICRCTGYRSILDAFKSLAIPEDSVQDLEDLHELKCKSDCNKKCSDDDWCLIEKTSEDLLQLDVVSRWYKAFNLDDVFKVLSREGTDNYLLVAGNTGKGVYPNTVEPRVCIDISSIEALQDINTDDNLVIGAGMTLTELMSVCDQRAGANEDFSYMKTLREHLDLVAHMPVRNIGTIGGNLALKNRHHDFPSDLFVLFATIGAGVTMLDSNKTKTVITMKDFMHTDLKNKIILNVKLPPLSQKNLIKTYKIMVRGQNAHAIVNAGFLFHVDKDNRVISSNIVYGNISPDFVYATETENVLKGQNLFNENVLKQALLKLEEELVLKDYSPEPSPGCRKAIALGLFYKAILSLNPSVSPRYKTGGDVLSRAISRGTQTFDTDKALWPLNQPVVKLEALAQCSGEATYACDRHSSPRDVHVAFVLSTICVGEIVSFDPAEALKLPGVVTFYTAKDIPGLNSFTPTDIPWVSADEEILPRKRVSFYGQPIALIAATNHKLALKAAELVKVVYKESKNKPVLNVQDALAAPDKAARIREDSSLTPTDRGTDVIHTIKGKFTVPDQYHFTMETQSCTVSNTRRGLVVRSATQWMDLVQAAVSKSLNMPLNSVTVEVSRIGGGYGGKASRSSLIACACALVAHKLNRTATLVLPLTHNMAAIGKRQACYTEYEVAVNASGVTQYVNLSYYSDNGCSFNDSAASSITSMMSSLYDVSRWNVKGYSVLTDKASNTWCRAPGTTEGAAIVEHIMERIAFTTKRDPLDVKLIHISPDHRDLKDMIDTFKIESKHEERKVEIAKYNSENAWTKKSLKMSIMSFPIGYDGTYPVTISVYHVDGSILISHGGIEMGQGINTKVAQVCAHTLKVPLENIKVKGADSFISPNAIASSGSVTSECVAHATVKACEELLKRLEPVKQAMNEPTWAEVVKAAFEKGINLQVNALTSKLDSLKEYSVYGVCSAEVILDVLTGNHQILRVDIIEDTGQSLSPSLDVGQIEGAFVMGLGMWTSERLLYAPSGRLLTDRTWTYKPPGATDIPVDFRVTFKRNSYNTNGVLRSKATGEPALVLAVVVVNALQETILAARKEFGYIDNDWVHVDTPYSVENILKGISPKTSFYKLN</sequence>
<dbReference type="InterPro" id="IPR036010">
    <property type="entry name" value="2Fe-2S_ferredoxin-like_sf"/>
</dbReference>
<feature type="binding site" evidence="19">
    <location>
        <position position="334"/>
    </location>
    <ligand>
        <name>FAD</name>
        <dbReference type="ChEBI" id="CHEBI:57692"/>
    </ligand>
</feature>
<dbReference type="Gene3D" id="1.10.150.120">
    <property type="entry name" value="[2Fe-2S]-binding domain"/>
    <property type="match status" value="1"/>
</dbReference>
<evidence type="ECO:0000256" key="1">
    <source>
        <dbReference type="ARBA" id="ARBA00001974"/>
    </source>
</evidence>
<dbReference type="FunFam" id="3.10.20.30:FF:000012">
    <property type="entry name" value="Xanthine dehydrogenase/oxidase"/>
    <property type="match status" value="1"/>
</dbReference>
<feature type="domain" description="FAD-binding PCMH-type" evidence="22">
    <location>
        <begin position="206"/>
        <end position="387"/>
    </location>
</feature>
<dbReference type="PROSITE" id="PS00197">
    <property type="entry name" value="2FE2S_FER_1"/>
    <property type="match status" value="1"/>
</dbReference>
<dbReference type="Gene3D" id="3.30.390.50">
    <property type="entry name" value="CO dehydrogenase flavoprotein, C-terminal domain"/>
    <property type="match status" value="1"/>
</dbReference>
<keyword evidence="14" id="KW-0576">Peroxisome</keyword>
<dbReference type="InterPro" id="IPR037165">
    <property type="entry name" value="AldOxase/xan_DH_Mopterin-bd_sf"/>
</dbReference>
<reference evidence="23 24" key="1">
    <citation type="submission" date="2023-11" db="EMBL/GenBank/DDBJ databases">
        <authorList>
            <person name="Okamura Y."/>
        </authorList>
    </citation>
    <scope>NUCLEOTIDE SEQUENCE [LARGE SCALE GENOMIC DNA]</scope>
</reference>
<dbReference type="InterPro" id="IPR016169">
    <property type="entry name" value="FAD-bd_PCMH_sub2"/>
</dbReference>
<evidence type="ECO:0000256" key="20">
    <source>
        <dbReference type="PIRSR" id="PIRSR000127-3"/>
    </source>
</evidence>
<feature type="binding site" evidence="20">
    <location>
        <position position="113"/>
    </location>
    <ligand>
        <name>[2Fe-2S] cluster</name>
        <dbReference type="ChEBI" id="CHEBI:190135"/>
        <label>2</label>
    </ligand>
</feature>
<keyword evidence="7 20" id="KW-0001">2Fe-2S</keyword>
<evidence type="ECO:0000256" key="14">
    <source>
        <dbReference type="ARBA" id="ARBA00023140"/>
    </source>
</evidence>
<dbReference type="InterPro" id="IPR002346">
    <property type="entry name" value="Mopterin_DH_FAD-bd"/>
</dbReference>
<evidence type="ECO:0000256" key="4">
    <source>
        <dbReference type="ARBA" id="ARBA00011738"/>
    </source>
</evidence>
<dbReference type="InterPro" id="IPR012675">
    <property type="entry name" value="Beta-grasp_dom_sf"/>
</dbReference>
<dbReference type="PROSITE" id="PS51085">
    <property type="entry name" value="2FE2S_FER_2"/>
    <property type="match status" value="1"/>
</dbReference>
<evidence type="ECO:0000256" key="9">
    <source>
        <dbReference type="ARBA" id="ARBA00022827"/>
    </source>
</evidence>
<dbReference type="FunFam" id="3.30.365.10:FF:000001">
    <property type="entry name" value="Xanthine dehydrogenase oxidase"/>
    <property type="match status" value="1"/>
</dbReference>
<keyword evidence="5 20" id="KW-0500">Molybdenum</keyword>
<evidence type="ECO:0000256" key="18">
    <source>
        <dbReference type="PIRSR" id="PIRSR000127-1"/>
    </source>
</evidence>
<dbReference type="Gene3D" id="3.30.465.10">
    <property type="match status" value="1"/>
</dbReference>
<keyword evidence="11 20" id="KW-0408">Iron</keyword>
<proteinExistence type="inferred from homology"/>
<evidence type="ECO:0000256" key="12">
    <source>
        <dbReference type="ARBA" id="ARBA00023014"/>
    </source>
</evidence>
<evidence type="ECO:0000313" key="24">
    <source>
        <dbReference type="Proteomes" id="UP001497472"/>
    </source>
</evidence>
<dbReference type="PROSITE" id="PS51387">
    <property type="entry name" value="FAD_PCMH"/>
    <property type="match status" value="1"/>
</dbReference>
<evidence type="ECO:0000259" key="22">
    <source>
        <dbReference type="PROSITE" id="PS51387"/>
    </source>
</evidence>
<dbReference type="Gene3D" id="3.10.20.30">
    <property type="match status" value="1"/>
</dbReference>
<feature type="domain" description="2Fe-2S ferredoxin-type" evidence="21">
    <location>
        <begin position="2"/>
        <end position="91"/>
    </location>
</feature>
<evidence type="ECO:0000256" key="11">
    <source>
        <dbReference type="ARBA" id="ARBA00023004"/>
    </source>
</evidence>
<dbReference type="InterPro" id="IPR046867">
    <property type="entry name" value="AldOxase/xan_DH_MoCoBD2"/>
</dbReference>
<feature type="binding site" evidence="20">
    <location>
        <position position="1027"/>
    </location>
    <ligand>
        <name>Mo-molybdopterin</name>
        <dbReference type="ChEBI" id="CHEBI:71302"/>
    </ligand>
    <ligandPart>
        <name>Mo</name>
        <dbReference type="ChEBI" id="CHEBI:28685"/>
    </ligandPart>
</feature>
<dbReference type="Gene3D" id="3.30.365.10">
    <property type="entry name" value="Aldehyde oxidase/xanthine dehydrogenase, molybdopterin binding domain"/>
    <property type="match status" value="4"/>
</dbReference>
<evidence type="ECO:0000256" key="13">
    <source>
        <dbReference type="ARBA" id="ARBA00023027"/>
    </source>
</evidence>
<comment type="subunit">
    <text evidence="4">Homodimer.</text>
</comment>
<comment type="cofactor">
    <cofactor evidence="1 19">
        <name>FAD</name>
        <dbReference type="ChEBI" id="CHEBI:57692"/>
    </cofactor>
</comment>
<dbReference type="FunFam" id="3.30.390.50:FF:000003">
    <property type="entry name" value="Aldehyde oxidase1"/>
    <property type="match status" value="1"/>
</dbReference>
<evidence type="ECO:0000256" key="6">
    <source>
        <dbReference type="ARBA" id="ARBA00022630"/>
    </source>
</evidence>
<feature type="binding site" evidence="20">
    <location>
        <position position="116"/>
    </location>
    <ligand>
        <name>[2Fe-2S] cluster</name>
        <dbReference type="ChEBI" id="CHEBI:190135"/>
        <label>2</label>
    </ligand>
</feature>
<dbReference type="InterPro" id="IPR036884">
    <property type="entry name" value="2Fe-2S-bd_dom_sf"/>
</dbReference>
<feature type="binding site" evidence="20">
    <location>
        <position position="150"/>
    </location>
    <ligand>
        <name>[2Fe-2S] cluster</name>
        <dbReference type="ChEBI" id="CHEBI:190135"/>
        <label>2</label>
    </ligand>
</feature>
<feature type="binding site" evidence="20">
    <location>
        <position position="48"/>
    </location>
    <ligand>
        <name>[2Fe-2S] cluster</name>
        <dbReference type="ChEBI" id="CHEBI:190135"/>
        <label>1</label>
    </ligand>
</feature>
<dbReference type="Pfam" id="PF00111">
    <property type="entry name" value="Fer2"/>
    <property type="match status" value="1"/>
</dbReference>
<keyword evidence="6" id="KW-0285">Flavoprotein</keyword>
<comment type="subcellular location">
    <subcellularLocation>
        <location evidence="2">Peroxisome</location>
    </subcellularLocation>
</comment>
<dbReference type="Pfam" id="PF20256">
    <property type="entry name" value="MoCoBD_2"/>
    <property type="match status" value="1"/>
</dbReference>
<comment type="similarity">
    <text evidence="3">Belongs to the xanthine dehydrogenase family.</text>
</comment>
<feature type="active site" description="Proton acceptor" evidence="18">
    <location>
        <position position="1199"/>
    </location>
</feature>
<dbReference type="SMART" id="SM01092">
    <property type="entry name" value="CO_deh_flav_C"/>
    <property type="match status" value="1"/>
</dbReference>
<comment type="catalytic activity">
    <reaction evidence="16">
        <text>indole-3-acetaldehyde + O2 + H2O = (indol-3-yl)acetate + H2O2 + H(+)</text>
        <dbReference type="Rhea" id="RHEA:16277"/>
        <dbReference type="ChEBI" id="CHEBI:15377"/>
        <dbReference type="ChEBI" id="CHEBI:15378"/>
        <dbReference type="ChEBI" id="CHEBI:15379"/>
        <dbReference type="ChEBI" id="CHEBI:16240"/>
        <dbReference type="ChEBI" id="CHEBI:18086"/>
        <dbReference type="ChEBI" id="CHEBI:30854"/>
        <dbReference type="EC" id="1.2.3.7"/>
    </reaction>
</comment>
<evidence type="ECO:0000256" key="7">
    <source>
        <dbReference type="ARBA" id="ARBA00022714"/>
    </source>
</evidence>
<dbReference type="InterPro" id="IPR008274">
    <property type="entry name" value="AldOxase/xan_DH_MoCoBD1"/>
</dbReference>
<dbReference type="AlphaFoldDB" id="A0AAV1J2Q9"/>
<dbReference type="Pfam" id="PF01315">
    <property type="entry name" value="Ald_Xan_dh_C"/>
    <property type="match status" value="1"/>
</dbReference>
<dbReference type="GO" id="GO:0071949">
    <property type="term" value="F:FAD binding"/>
    <property type="evidence" value="ECO:0007669"/>
    <property type="project" value="InterPro"/>
</dbReference>
<comment type="caution">
    <text evidence="23">The sequence shown here is derived from an EMBL/GenBank/DDBJ whole genome shotgun (WGS) entry which is preliminary data.</text>
</comment>
<dbReference type="InterPro" id="IPR005107">
    <property type="entry name" value="CO_DH_flav_C"/>
</dbReference>
<dbReference type="PANTHER" id="PTHR11908:SF132">
    <property type="entry name" value="ALDEHYDE OXIDASE 1-RELATED"/>
    <property type="match status" value="1"/>
</dbReference>
<dbReference type="Pfam" id="PF01799">
    <property type="entry name" value="Fer2_2"/>
    <property type="match status" value="1"/>
</dbReference>
<feature type="binding site" evidence="20">
    <location>
        <position position="73"/>
    </location>
    <ligand>
        <name>[2Fe-2S] cluster</name>
        <dbReference type="ChEBI" id="CHEBI:190135"/>
        <label>1</label>
    </ligand>
</feature>
<dbReference type="InterPro" id="IPR000674">
    <property type="entry name" value="Ald_Oxase/Xan_DH_a/b"/>
</dbReference>
<keyword evidence="24" id="KW-1185">Reference proteome</keyword>
<dbReference type="SUPFAM" id="SSF56176">
    <property type="entry name" value="FAD-binding/transporter-associated domain-like"/>
    <property type="match status" value="1"/>
</dbReference>
<evidence type="ECO:0000256" key="19">
    <source>
        <dbReference type="PIRSR" id="PIRSR000127-2"/>
    </source>
</evidence>
<organism evidence="23 24">
    <name type="scientific">Leptosia nina</name>
    <dbReference type="NCBI Taxonomy" id="320188"/>
    <lineage>
        <taxon>Eukaryota</taxon>
        <taxon>Metazoa</taxon>
        <taxon>Ecdysozoa</taxon>
        <taxon>Arthropoda</taxon>
        <taxon>Hexapoda</taxon>
        <taxon>Insecta</taxon>
        <taxon>Pterygota</taxon>
        <taxon>Neoptera</taxon>
        <taxon>Endopterygota</taxon>
        <taxon>Lepidoptera</taxon>
        <taxon>Glossata</taxon>
        <taxon>Ditrysia</taxon>
        <taxon>Papilionoidea</taxon>
        <taxon>Pieridae</taxon>
        <taxon>Pierinae</taxon>
        <taxon>Leptosia</taxon>
    </lineage>
</organism>
<evidence type="ECO:0000256" key="5">
    <source>
        <dbReference type="ARBA" id="ARBA00022505"/>
    </source>
</evidence>
<comment type="cofactor">
    <cofactor evidence="20">
        <name>Mo-molybdopterin</name>
        <dbReference type="ChEBI" id="CHEBI:71302"/>
    </cofactor>
    <text evidence="20">Binds 1 Mo-molybdopterin (Mo-MPT) cofactor per subunit.</text>
</comment>
<keyword evidence="13" id="KW-0520">NAD</keyword>
<dbReference type="InterPro" id="IPR016208">
    <property type="entry name" value="Ald_Oxase/xanthine_DH-like"/>
</dbReference>
<dbReference type="GO" id="GO:0005777">
    <property type="term" value="C:peroxisome"/>
    <property type="evidence" value="ECO:0007669"/>
    <property type="project" value="UniProtKB-SubCell"/>
</dbReference>
<dbReference type="PIRSF" id="PIRSF000127">
    <property type="entry name" value="Xanthine_DH"/>
    <property type="match status" value="1"/>
</dbReference>
<dbReference type="Pfam" id="PF02738">
    <property type="entry name" value="MoCoBD_1"/>
    <property type="match status" value="1"/>
</dbReference>
<dbReference type="Pfam" id="PF03450">
    <property type="entry name" value="CO_deh_flav_C"/>
    <property type="match status" value="1"/>
</dbReference>
<evidence type="ECO:0000259" key="21">
    <source>
        <dbReference type="PROSITE" id="PS51085"/>
    </source>
</evidence>